<dbReference type="SMART" id="SM00456">
    <property type="entry name" value="WW"/>
    <property type="match status" value="2"/>
</dbReference>
<proteinExistence type="predicted"/>
<dbReference type="GO" id="GO:0005096">
    <property type="term" value="F:GTPase activator activity"/>
    <property type="evidence" value="ECO:0007669"/>
    <property type="project" value="UniProtKB-KW"/>
</dbReference>
<dbReference type="AlphaFoldDB" id="A0A4W5KKA8"/>
<dbReference type="PROSITE" id="PS50238">
    <property type="entry name" value="RHOGAP"/>
    <property type="match status" value="1"/>
</dbReference>
<feature type="compositionally biased region" description="Polar residues" evidence="4">
    <location>
        <begin position="150"/>
        <end position="165"/>
    </location>
</feature>
<evidence type="ECO:0000259" key="5">
    <source>
        <dbReference type="PROSITE" id="PS50002"/>
    </source>
</evidence>
<dbReference type="InterPro" id="IPR035491">
    <property type="entry name" value="ARHGAP12_SH3"/>
</dbReference>
<dbReference type="Pfam" id="PF16618">
    <property type="entry name" value="SH3-WW_linker"/>
    <property type="match status" value="1"/>
</dbReference>
<dbReference type="CDD" id="cd04403">
    <property type="entry name" value="RhoGAP_ARHGAP27_15_12_9"/>
    <property type="match status" value="1"/>
</dbReference>
<dbReference type="SUPFAM" id="SSF50044">
    <property type="entry name" value="SH3-domain"/>
    <property type="match status" value="1"/>
</dbReference>
<feature type="compositionally biased region" description="Low complexity" evidence="4">
    <location>
        <begin position="123"/>
        <end position="143"/>
    </location>
</feature>
<dbReference type="PROSITE" id="PS50020">
    <property type="entry name" value="WW_DOMAIN_2"/>
    <property type="match status" value="2"/>
</dbReference>
<evidence type="ECO:0000256" key="3">
    <source>
        <dbReference type="PROSITE-ProRule" id="PRU00192"/>
    </source>
</evidence>
<feature type="compositionally biased region" description="Low complexity" evidence="4">
    <location>
        <begin position="330"/>
        <end position="343"/>
    </location>
</feature>
<dbReference type="SMART" id="SM00324">
    <property type="entry name" value="RhoGAP"/>
    <property type="match status" value="1"/>
</dbReference>
<evidence type="ECO:0000313" key="9">
    <source>
        <dbReference type="Ensembl" id="ENSHHUP00000017678.1"/>
    </source>
</evidence>
<dbReference type="Pfam" id="PF00397">
    <property type="entry name" value="WW"/>
    <property type="match status" value="1"/>
</dbReference>
<dbReference type="PANTHER" id="PTHR23176:SF107">
    <property type="entry name" value="RHO GTPASE-ACTIVATING PROTEIN 12"/>
    <property type="match status" value="1"/>
</dbReference>
<evidence type="ECO:0000256" key="1">
    <source>
        <dbReference type="ARBA" id="ARBA00022443"/>
    </source>
</evidence>
<dbReference type="PROSITE" id="PS50002">
    <property type="entry name" value="SH3"/>
    <property type="match status" value="1"/>
</dbReference>
<feature type="domain" description="WW" evidence="7">
    <location>
        <begin position="266"/>
        <end position="299"/>
    </location>
</feature>
<dbReference type="Gene3D" id="2.30.29.30">
    <property type="entry name" value="Pleckstrin-homology domain (PH domain)/Phosphotyrosine-binding domain (PTB)"/>
    <property type="match status" value="1"/>
</dbReference>
<sequence>MADSEGLGGGGVDLPILAPGQVEVEYDYEYKAKDKMISIRQGECYMLVRKTNEDWWQVRKEEGMKAFYVPAQYVREVRRALMPPPKPLVSGGMGGMIQVKPTVLDICRASNENLNNRPPQEMSSFGSPSHTSTPSPTSGHVTPPALPKDANQNPESPRHSNNNSKLPHMRADSPPPKAPNNHHINHSQSHDSDRTLSSPGDSPGEGSEKLGNDSESGDDLSSSSTEHMQTTSPLGQGRPESPVYTNLQELKISQSSLPPLPSSTPMHILGDWETHKDLTGRHFYYNRATGERTWKPPRARDASGSTSSSRGDPHGMGEMEPLSSEDNCHSSTYSSQSDSQYGSPPRGWSEELDEQGHTLYVCKHTHEKWIKHVDEQGRPYYYSADGSRSEWELPKYNVSPPQPGDPPKSHSLERKQSDPIVLTKWRHSTYVLDLNDKYVCGVFVPPRSDCLSPVYLPPQPSEKCGVLNVTKVTVNGKKVRKNWTSSWTVLQGSSLLFAKGQGSGTSWFGGNQSKPEFTVDLRGGSVDWASKDKSSKKHVIELKTRQGTELLIQSEIDSVINDWYRVLTDTISTHAWESDEALEEDMPESPGAEKQDKEKDHRDSKKNRGSLTKYTVCTSVSMDSSDQKKTRVKLKKFLTRRPTYQAVRDKGYIKDQVFGCSLSSLCQRENTSVPSFVTMCIDHVENTGLSIDGIYRVSGNLAVIQKLRFAVNHDEKVELDDSKWEDIHVTTGALKMLFRELPEPLFPYNSFNDFINAIKCSDYKQRVNFIKDLIKHLPKPNHDTMQCLFKHLRRVIDHGEANRMTTQSVAIVFGPTLLRPETETGNIAVHMVYQNQIVELILLEYENIFGR</sequence>
<reference evidence="10" key="1">
    <citation type="submission" date="2018-06" db="EMBL/GenBank/DDBJ databases">
        <title>Genome assembly of Danube salmon.</title>
        <authorList>
            <person name="Macqueen D.J."/>
            <person name="Gundappa M.K."/>
        </authorList>
    </citation>
    <scope>NUCLEOTIDE SEQUENCE [LARGE SCALE GENOMIC DNA]</scope>
</reference>
<dbReference type="InterPro" id="IPR000198">
    <property type="entry name" value="RhoGAP_dom"/>
</dbReference>
<protein>
    <submittedName>
        <fullName evidence="9">Rho GTPase activating protein 12</fullName>
    </submittedName>
</protein>
<feature type="region of interest" description="Disordered" evidence="4">
    <location>
        <begin position="392"/>
        <end position="415"/>
    </location>
</feature>
<dbReference type="InterPro" id="IPR050729">
    <property type="entry name" value="Rho-GAP"/>
</dbReference>
<dbReference type="Ensembl" id="ENSHHUT00000018319.1">
    <property type="protein sequence ID" value="ENSHHUP00000017678.1"/>
    <property type="gene ID" value="ENSHHUG00000009867.1"/>
</dbReference>
<feature type="compositionally biased region" description="Basic and acidic residues" evidence="4">
    <location>
        <begin position="591"/>
        <end position="603"/>
    </location>
</feature>
<feature type="region of interest" description="Disordered" evidence="4">
    <location>
        <begin position="112"/>
        <end position="265"/>
    </location>
</feature>
<dbReference type="Gene3D" id="2.20.70.10">
    <property type="match status" value="1"/>
</dbReference>
<evidence type="ECO:0000313" key="10">
    <source>
        <dbReference type="Proteomes" id="UP000314982"/>
    </source>
</evidence>
<evidence type="ECO:0000259" key="6">
    <source>
        <dbReference type="PROSITE" id="PS50003"/>
    </source>
</evidence>
<dbReference type="CDD" id="cd12070">
    <property type="entry name" value="SH3_ARHGAP12"/>
    <property type="match status" value="1"/>
</dbReference>
<dbReference type="SMART" id="SM00326">
    <property type="entry name" value="SH3"/>
    <property type="match status" value="1"/>
</dbReference>
<dbReference type="InterPro" id="IPR001452">
    <property type="entry name" value="SH3_domain"/>
</dbReference>
<dbReference type="FunFam" id="1.10.555.10:FF:000003">
    <property type="entry name" value="Putative rho GTPase-activating protein 12"/>
    <property type="match status" value="1"/>
</dbReference>
<feature type="compositionally biased region" description="Polar residues" evidence="4">
    <location>
        <begin position="112"/>
        <end position="122"/>
    </location>
</feature>
<dbReference type="InterPro" id="IPR036020">
    <property type="entry name" value="WW_dom_sf"/>
</dbReference>
<dbReference type="InterPro" id="IPR008936">
    <property type="entry name" value="Rho_GTPase_activation_prot"/>
</dbReference>
<feature type="region of interest" description="Disordered" evidence="4">
    <location>
        <begin position="577"/>
        <end position="608"/>
    </location>
</feature>
<dbReference type="PANTHER" id="PTHR23176">
    <property type="entry name" value="RHO/RAC/CDC GTPASE-ACTIVATING PROTEIN"/>
    <property type="match status" value="1"/>
</dbReference>
<dbReference type="PROSITE" id="PS50003">
    <property type="entry name" value="PH_DOMAIN"/>
    <property type="match status" value="1"/>
</dbReference>
<dbReference type="Pfam" id="PF00169">
    <property type="entry name" value="PH"/>
    <property type="match status" value="1"/>
</dbReference>
<evidence type="ECO:0000259" key="7">
    <source>
        <dbReference type="PROSITE" id="PS50020"/>
    </source>
</evidence>
<feature type="compositionally biased region" description="Polar residues" evidence="4">
    <location>
        <begin position="225"/>
        <end position="234"/>
    </location>
</feature>
<dbReference type="FunFam" id="2.30.29.30:FF:000100">
    <property type="entry name" value="Rho GTPase activating protein 12"/>
    <property type="match status" value="1"/>
</dbReference>
<feature type="domain" description="PH" evidence="6">
    <location>
        <begin position="471"/>
        <end position="572"/>
    </location>
</feature>
<feature type="domain" description="WW" evidence="7">
    <location>
        <begin position="369"/>
        <end position="396"/>
    </location>
</feature>
<reference evidence="9" key="3">
    <citation type="submission" date="2025-09" db="UniProtKB">
        <authorList>
            <consortium name="Ensembl"/>
        </authorList>
    </citation>
    <scope>IDENTIFICATION</scope>
</reference>
<dbReference type="InterPro" id="IPR036028">
    <property type="entry name" value="SH3-like_dom_sf"/>
</dbReference>
<evidence type="ECO:0000256" key="2">
    <source>
        <dbReference type="ARBA" id="ARBA00022468"/>
    </source>
</evidence>
<dbReference type="GO" id="GO:0005737">
    <property type="term" value="C:cytoplasm"/>
    <property type="evidence" value="ECO:0007669"/>
    <property type="project" value="TreeGrafter"/>
</dbReference>
<dbReference type="InterPro" id="IPR011993">
    <property type="entry name" value="PH-like_dom_sf"/>
</dbReference>
<dbReference type="InterPro" id="IPR001202">
    <property type="entry name" value="WW_dom"/>
</dbReference>
<feature type="domain" description="SH3" evidence="5">
    <location>
        <begin position="17"/>
        <end position="79"/>
    </location>
</feature>
<dbReference type="CDD" id="cd13233">
    <property type="entry name" value="PH_ARHGAP9-like"/>
    <property type="match status" value="1"/>
</dbReference>
<keyword evidence="1 3" id="KW-0728">SH3 domain</keyword>
<dbReference type="CDD" id="cd00201">
    <property type="entry name" value="WW"/>
    <property type="match status" value="1"/>
</dbReference>
<keyword evidence="10" id="KW-1185">Reference proteome</keyword>
<dbReference type="Gene3D" id="2.30.30.40">
    <property type="entry name" value="SH3 Domains"/>
    <property type="match status" value="1"/>
</dbReference>
<keyword evidence="2" id="KW-0343">GTPase activation</keyword>
<feature type="compositionally biased region" description="Polar residues" evidence="4">
    <location>
        <begin position="243"/>
        <end position="254"/>
    </location>
</feature>
<dbReference type="GO" id="GO:0007165">
    <property type="term" value="P:signal transduction"/>
    <property type="evidence" value="ECO:0007669"/>
    <property type="project" value="InterPro"/>
</dbReference>
<dbReference type="GeneTree" id="ENSGT00950000182860"/>
<accession>A0A4W5KKA8</accession>
<reference evidence="9" key="2">
    <citation type="submission" date="2025-08" db="UniProtKB">
        <authorList>
            <consortium name="Ensembl"/>
        </authorList>
    </citation>
    <scope>IDENTIFICATION</scope>
</reference>
<name>A0A4W5KKA8_9TELE</name>
<dbReference type="Pfam" id="PF00620">
    <property type="entry name" value="RhoGAP"/>
    <property type="match status" value="1"/>
</dbReference>
<feature type="domain" description="Rho-GAP" evidence="8">
    <location>
        <begin position="660"/>
        <end position="849"/>
    </location>
</feature>
<dbReference type="InterPro" id="IPR001849">
    <property type="entry name" value="PH_domain"/>
</dbReference>
<dbReference type="SUPFAM" id="SSF48350">
    <property type="entry name" value="GTPase activation domain, GAP"/>
    <property type="match status" value="1"/>
</dbReference>
<organism evidence="9 10">
    <name type="scientific">Hucho hucho</name>
    <name type="common">huchen</name>
    <dbReference type="NCBI Taxonomy" id="62062"/>
    <lineage>
        <taxon>Eukaryota</taxon>
        <taxon>Metazoa</taxon>
        <taxon>Chordata</taxon>
        <taxon>Craniata</taxon>
        <taxon>Vertebrata</taxon>
        <taxon>Euteleostomi</taxon>
        <taxon>Actinopterygii</taxon>
        <taxon>Neopterygii</taxon>
        <taxon>Teleostei</taxon>
        <taxon>Protacanthopterygii</taxon>
        <taxon>Salmoniformes</taxon>
        <taxon>Salmonidae</taxon>
        <taxon>Salmoninae</taxon>
        <taxon>Hucho</taxon>
    </lineage>
</organism>
<evidence type="ECO:0000256" key="4">
    <source>
        <dbReference type="SAM" id="MobiDB-lite"/>
    </source>
</evidence>
<dbReference type="Proteomes" id="UP000314982">
    <property type="component" value="Unassembled WGS sequence"/>
</dbReference>
<dbReference type="SUPFAM" id="SSF51045">
    <property type="entry name" value="WW domain"/>
    <property type="match status" value="2"/>
</dbReference>
<evidence type="ECO:0000259" key="8">
    <source>
        <dbReference type="PROSITE" id="PS50238"/>
    </source>
</evidence>
<feature type="region of interest" description="Disordered" evidence="4">
    <location>
        <begin position="293"/>
        <end position="350"/>
    </location>
</feature>
<dbReference type="SUPFAM" id="SSF50729">
    <property type="entry name" value="PH domain-like"/>
    <property type="match status" value="1"/>
</dbReference>
<dbReference type="Gene3D" id="1.10.555.10">
    <property type="entry name" value="Rho GTPase activation protein"/>
    <property type="match status" value="1"/>
</dbReference>
<feature type="compositionally biased region" description="Acidic residues" evidence="4">
    <location>
        <begin position="578"/>
        <end position="587"/>
    </location>
</feature>
<dbReference type="SMART" id="SM00233">
    <property type="entry name" value="PH"/>
    <property type="match status" value="1"/>
</dbReference>